<dbReference type="GO" id="GO:0007018">
    <property type="term" value="P:microtubule-based movement"/>
    <property type="evidence" value="ECO:0007669"/>
    <property type="project" value="InterPro"/>
</dbReference>
<dbReference type="STRING" id="57577.A0A2K3LQJ1"/>
<dbReference type="Pfam" id="PF25764">
    <property type="entry name" value="KIF21A_4th"/>
    <property type="match status" value="1"/>
</dbReference>
<evidence type="ECO:0000313" key="3">
    <source>
        <dbReference type="Proteomes" id="UP000236291"/>
    </source>
</evidence>
<feature type="compositionally biased region" description="Low complexity" evidence="1">
    <location>
        <begin position="11"/>
        <end position="20"/>
    </location>
</feature>
<organism evidence="2 3">
    <name type="scientific">Trifolium pratense</name>
    <name type="common">Red clover</name>
    <dbReference type="NCBI Taxonomy" id="57577"/>
    <lineage>
        <taxon>Eukaryota</taxon>
        <taxon>Viridiplantae</taxon>
        <taxon>Streptophyta</taxon>
        <taxon>Embryophyta</taxon>
        <taxon>Tracheophyta</taxon>
        <taxon>Spermatophyta</taxon>
        <taxon>Magnoliopsida</taxon>
        <taxon>eudicotyledons</taxon>
        <taxon>Gunneridae</taxon>
        <taxon>Pentapetalae</taxon>
        <taxon>rosids</taxon>
        <taxon>fabids</taxon>
        <taxon>Fabales</taxon>
        <taxon>Fabaceae</taxon>
        <taxon>Papilionoideae</taxon>
        <taxon>50 kb inversion clade</taxon>
        <taxon>NPAAA clade</taxon>
        <taxon>Hologalegina</taxon>
        <taxon>IRL clade</taxon>
        <taxon>Trifolieae</taxon>
        <taxon>Trifolium</taxon>
    </lineage>
</organism>
<dbReference type="Proteomes" id="UP000236291">
    <property type="component" value="Unassembled WGS sequence"/>
</dbReference>
<dbReference type="AlphaFoldDB" id="A0A2K3LQJ1"/>
<dbReference type="PANTHER" id="PTHR47969">
    <property type="entry name" value="CHROMOSOME-ASSOCIATED KINESIN KIF4A-RELATED"/>
    <property type="match status" value="1"/>
</dbReference>
<dbReference type="EMBL" id="ASHM01038660">
    <property type="protein sequence ID" value="PNX80811.1"/>
    <property type="molecule type" value="Genomic_DNA"/>
</dbReference>
<sequence length="201" mass="23296">MKKTTRRSKQSSPIDSSPSDATEKQQYEERIRELERENKAYQAEIVELKKQNGNDSSASNDGVEKLKKDYLQKLNLLEDQVAELKKKLGSQSHFSTHRKRADESTMQLQNEIQNLKAQKVQLQCKIKLESVRFRLCKALLEKEVLQLKKEGRRNEIKAHSLLTSNEMLKMVLQRKTEEASAAIKRLRDMIATRKAILNRSS</sequence>
<dbReference type="GO" id="GO:0051231">
    <property type="term" value="P:spindle elongation"/>
    <property type="evidence" value="ECO:0007669"/>
    <property type="project" value="TreeGrafter"/>
</dbReference>
<reference evidence="2 3" key="1">
    <citation type="journal article" date="2014" name="Am. J. Bot.">
        <title>Genome assembly and annotation for red clover (Trifolium pratense; Fabaceae).</title>
        <authorList>
            <person name="Istvanek J."/>
            <person name="Jaros M."/>
            <person name="Krenek A."/>
            <person name="Repkova J."/>
        </authorList>
    </citation>
    <scope>NUCLEOTIDE SEQUENCE [LARGE SCALE GENOMIC DNA]</scope>
    <source>
        <strain evidence="3">cv. Tatra</strain>
        <tissue evidence="2">Young leaves</tissue>
    </source>
</reference>
<feature type="compositionally biased region" description="Basic and acidic residues" evidence="1">
    <location>
        <begin position="21"/>
        <end position="34"/>
    </location>
</feature>
<accession>A0A2K3LQJ1</accession>
<feature type="non-terminal residue" evidence="2">
    <location>
        <position position="201"/>
    </location>
</feature>
<comment type="caution">
    <text evidence="2">The sequence shown here is derived from an EMBL/GenBank/DDBJ whole genome shotgun (WGS) entry which is preliminary data.</text>
</comment>
<name>A0A2K3LQJ1_TRIPR</name>
<dbReference type="GO" id="GO:0007052">
    <property type="term" value="P:mitotic spindle organization"/>
    <property type="evidence" value="ECO:0007669"/>
    <property type="project" value="TreeGrafter"/>
</dbReference>
<evidence type="ECO:0000256" key="1">
    <source>
        <dbReference type="SAM" id="MobiDB-lite"/>
    </source>
</evidence>
<proteinExistence type="predicted"/>
<dbReference type="PANTHER" id="PTHR47969:SF6">
    <property type="entry name" value="KINESIN-LIKE PROTEIN KIN-4C"/>
    <property type="match status" value="1"/>
</dbReference>
<reference evidence="2 3" key="2">
    <citation type="journal article" date="2017" name="Front. Plant Sci.">
        <title>Gene Classification and Mining of Molecular Markers Useful in Red Clover (Trifolium pratense) Breeding.</title>
        <authorList>
            <person name="Istvanek J."/>
            <person name="Dluhosova J."/>
            <person name="Dluhos P."/>
            <person name="Patkova L."/>
            <person name="Nedelnik J."/>
            <person name="Repkova J."/>
        </authorList>
    </citation>
    <scope>NUCLEOTIDE SEQUENCE [LARGE SCALE GENOMIC DNA]</scope>
    <source>
        <strain evidence="3">cv. Tatra</strain>
        <tissue evidence="2">Young leaves</tissue>
    </source>
</reference>
<evidence type="ECO:0000313" key="2">
    <source>
        <dbReference type="EMBL" id="PNX80811.1"/>
    </source>
</evidence>
<dbReference type="ExpressionAtlas" id="A0A2K3LQJ1">
    <property type="expression patterns" value="baseline"/>
</dbReference>
<feature type="region of interest" description="Disordered" evidence="1">
    <location>
        <begin position="1"/>
        <end position="34"/>
    </location>
</feature>
<gene>
    <name evidence="2" type="ORF">L195_g036822</name>
</gene>
<dbReference type="InterPro" id="IPR027640">
    <property type="entry name" value="Kinesin-like_fam"/>
</dbReference>
<dbReference type="GO" id="GO:0005875">
    <property type="term" value="C:microtubule associated complex"/>
    <property type="evidence" value="ECO:0007669"/>
    <property type="project" value="TreeGrafter"/>
</dbReference>
<protein>
    <submittedName>
        <fullName evidence="2">Chromosome-associated kinesin KIF4-like protein</fullName>
    </submittedName>
</protein>
<dbReference type="GO" id="GO:0003777">
    <property type="term" value="F:microtubule motor activity"/>
    <property type="evidence" value="ECO:0007669"/>
    <property type="project" value="InterPro"/>
</dbReference>